<evidence type="ECO:0000256" key="3">
    <source>
        <dbReference type="ARBA" id="ARBA00022448"/>
    </source>
</evidence>
<evidence type="ECO:0000256" key="5">
    <source>
        <dbReference type="ARBA" id="ARBA00022692"/>
    </source>
</evidence>
<dbReference type="GO" id="GO:0005886">
    <property type="term" value="C:plasma membrane"/>
    <property type="evidence" value="ECO:0007669"/>
    <property type="project" value="UniProtKB-SubCell"/>
</dbReference>
<gene>
    <name evidence="10" type="ORF">OW157_07120</name>
</gene>
<dbReference type="Pfam" id="PF13520">
    <property type="entry name" value="AA_permease_2"/>
    <property type="match status" value="1"/>
</dbReference>
<dbReference type="PIRSF" id="PIRSF006060">
    <property type="entry name" value="AA_transporter"/>
    <property type="match status" value="1"/>
</dbReference>
<evidence type="ECO:0000256" key="9">
    <source>
        <dbReference type="SAM" id="Phobius"/>
    </source>
</evidence>
<feature type="transmembrane region" description="Helical" evidence="9">
    <location>
        <begin position="394"/>
        <end position="410"/>
    </location>
</feature>
<reference evidence="10" key="1">
    <citation type="submission" date="2022-12" db="EMBL/GenBank/DDBJ databases">
        <title>Description and comparative metabolic analysis of Aerococcus sp. nov., isolated from the feces of a pig.</title>
        <authorList>
            <person name="Chang Y.-H."/>
        </authorList>
    </citation>
    <scope>NUCLEOTIDE SEQUENCE</scope>
    <source>
        <strain evidence="10">YH-aer222</strain>
    </source>
</reference>
<evidence type="ECO:0000256" key="7">
    <source>
        <dbReference type="ARBA" id="ARBA00022989"/>
    </source>
</evidence>
<dbReference type="Gene3D" id="1.20.1740.10">
    <property type="entry name" value="Amino acid/polyamine transporter I"/>
    <property type="match status" value="1"/>
</dbReference>
<evidence type="ECO:0000256" key="8">
    <source>
        <dbReference type="ARBA" id="ARBA00023136"/>
    </source>
</evidence>
<name>A0A9X3FXG9_9LACT</name>
<evidence type="ECO:0000256" key="6">
    <source>
        <dbReference type="ARBA" id="ARBA00022970"/>
    </source>
</evidence>
<feature type="transmembrane region" description="Helical" evidence="9">
    <location>
        <begin position="206"/>
        <end position="225"/>
    </location>
</feature>
<comment type="similarity">
    <text evidence="2">Belongs to the amino acid-polyamine-organocation (APC) superfamily. Basic amino acid/polyamine antiporter (APA) (TC 2.A.3.2) family.</text>
</comment>
<evidence type="ECO:0000256" key="4">
    <source>
        <dbReference type="ARBA" id="ARBA00022475"/>
    </source>
</evidence>
<keyword evidence="3" id="KW-0813">Transport</keyword>
<evidence type="ECO:0000256" key="1">
    <source>
        <dbReference type="ARBA" id="ARBA00004651"/>
    </source>
</evidence>
<feature type="transmembrane region" description="Helical" evidence="9">
    <location>
        <begin position="448"/>
        <end position="470"/>
    </location>
</feature>
<dbReference type="GO" id="GO:0006865">
    <property type="term" value="P:amino acid transport"/>
    <property type="evidence" value="ECO:0007669"/>
    <property type="project" value="UniProtKB-KW"/>
</dbReference>
<feature type="transmembrane region" description="Helical" evidence="9">
    <location>
        <begin position="127"/>
        <end position="145"/>
    </location>
</feature>
<accession>A0A9X3FXG9</accession>
<dbReference type="GO" id="GO:0022857">
    <property type="term" value="F:transmembrane transporter activity"/>
    <property type="evidence" value="ECO:0007669"/>
    <property type="project" value="InterPro"/>
</dbReference>
<keyword evidence="8 9" id="KW-0472">Membrane</keyword>
<keyword evidence="4" id="KW-1003">Cell membrane</keyword>
<dbReference type="InterPro" id="IPR002293">
    <property type="entry name" value="AA/rel_permease1"/>
</dbReference>
<dbReference type="PANTHER" id="PTHR42770:SF4">
    <property type="entry name" value="ARGININE_ORNITHINE ANTIPORTER-RELATED"/>
    <property type="match status" value="1"/>
</dbReference>
<keyword evidence="5 9" id="KW-0812">Transmembrane</keyword>
<protein>
    <submittedName>
        <fullName evidence="10">Basic amino acid/polyamine antiporter</fullName>
    </submittedName>
</protein>
<dbReference type="NCBIfam" id="TIGR00905">
    <property type="entry name" value="2A0302"/>
    <property type="match status" value="1"/>
</dbReference>
<dbReference type="EMBL" id="JAPRFR010000004">
    <property type="protein sequence ID" value="MCZ0726322.1"/>
    <property type="molecule type" value="Genomic_DNA"/>
</dbReference>
<comment type="caution">
    <text evidence="10">The sequence shown here is derived from an EMBL/GenBank/DDBJ whole genome shotgun (WGS) entry which is preliminary data.</text>
</comment>
<dbReference type="AlphaFoldDB" id="A0A9X3FXG9"/>
<feature type="transmembrane region" description="Helical" evidence="9">
    <location>
        <begin position="416"/>
        <end position="433"/>
    </location>
</feature>
<evidence type="ECO:0000313" key="10">
    <source>
        <dbReference type="EMBL" id="MCZ0726322.1"/>
    </source>
</evidence>
<comment type="subcellular location">
    <subcellularLocation>
        <location evidence="1">Cell membrane</location>
        <topology evidence="1">Multi-pass membrane protein</topology>
    </subcellularLocation>
</comment>
<evidence type="ECO:0000256" key="2">
    <source>
        <dbReference type="ARBA" id="ARBA00008220"/>
    </source>
</evidence>
<organism evidence="10 11">
    <name type="scientific">Aerococcus kribbianus</name>
    <dbReference type="NCBI Taxonomy" id="2999064"/>
    <lineage>
        <taxon>Bacteria</taxon>
        <taxon>Bacillati</taxon>
        <taxon>Bacillota</taxon>
        <taxon>Bacilli</taxon>
        <taxon>Lactobacillales</taxon>
        <taxon>Aerococcaceae</taxon>
        <taxon>Aerococcus</taxon>
    </lineage>
</organism>
<feature type="transmembrane region" description="Helical" evidence="9">
    <location>
        <begin position="41"/>
        <end position="62"/>
    </location>
</feature>
<keyword evidence="11" id="KW-1185">Reference proteome</keyword>
<dbReference type="Proteomes" id="UP001146670">
    <property type="component" value="Unassembled WGS sequence"/>
</dbReference>
<feature type="transmembrane region" description="Helical" evidence="9">
    <location>
        <begin position="237"/>
        <end position="260"/>
    </location>
</feature>
<feature type="transmembrane region" description="Helical" evidence="9">
    <location>
        <begin position="83"/>
        <end position="107"/>
    </location>
</feature>
<dbReference type="RefSeq" id="WP_268752726.1">
    <property type="nucleotide sequence ID" value="NZ_JAPRFQ010000004.1"/>
</dbReference>
<keyword evidence="6" id="KW-0029">Amino-acid transport</keyword>
<feature type="transmembrane region" description="Helical" evidence="9">
    <location>
        <begin position="280"/>
        <end position="313"/>
    </location>
</feature>
<evidence type="ECO:0000313" key="11">
    <source>
        <dbReference type="Proteomes" id="UP001146670"/>
    </source>
</evidence>
<dbReference type="InterPro" id="IPR004754">
    <property type="entry name" value="Amino_acid_antiprt"/>
</dbReference>
<feature type="transmembrane region" description="Helical" evidence="9">
    <location>
        <begin position="333"/>
        <end position="354"/>
    </location>
</feature>
<feature type="transmembrane region" description="Helical" evidence="9">
    <location>
        <begin position="157"/>
        <end position="178"/>
    </location>
</feature>
<dbReference type="InterPro" id="IPR050367">
    <property type="entry name" value="APC_superfamily"/>
</dbReference>
<proteinExistence type="inferred from homology"/>
<sequence length="475" mass="50967">MSNNSGQNKVGLVGLTALTVSSVLGGGIFNLMSDMAQISAAGPSTIALLISGIGMATFVFCLQNLTFQYPELDAGIYSFPDKAFGRFVGFISAVGFWFSIFLGNVALGTLAMSSLAYFFPIFGDGQNIYAVICASVLLWLMHYVITKGSDFASKINNFITVAKLIPVAIFIITIILAFDFGVFTTDFWGAASQGFNVSEVAPQLKGSLIATVWVFVGVDGAVTYSGRAKSKSVVRQATILSFLILTSVYLLATVLSYGILTQPELASLEKPAMAGVLESVVGSWGAILINLGVIISAIGTWFACTMFAGEILYQGTKDSIFPKFLAKENKYGAPVNALLVSDILVQIFFFSLLINASAYNFTAILASSTMLVTYLFISMAQVKLPGEVSQGKNITLGIVSSLYMVFAIWASGMDYILLTSLLFAPFIALYVVAQREAGNKKVFTKPEWIGVIILILLAFLSIFAIFTGTIDITQM</sequence>
<feature type="transmembrane region" description="Helical" evidence="9">
    <location>
        <begin position="360"/>
        <end position="382"/>
    </location>
</feature>
<keyword evidence="7 9" id="KW-1133">Transmembrane helix</keyword>
<dbReference type="PANTHER" id="PTHR42770">
    <property type="entry name" value="AMINO ACID TRANSPORTER-RELATED"/>
    <property type="match status" value="1"/>
</dbReference>